<dbReference type="Proteomes" id="UP000426246">
    <property type="component" value="Chromosome"/>
</dbReference>
<protein>
    <submittedName>
        <fullName evidence="2">GNAT family N-acetyltransferase</fullName>
    </submittedName>
</protein>
<evidence type="ECO:0000313" key="2">
    <source>
        <dbReference type="EMBL" id="QGQ99292.1"/>
    </source>
</evidence>
<evidence type="ECO:0000313" key="3">
    <source>
        <dbReference type="Proteomes" id="UP000426246"/>
    </source>
</evidence>
<reference evidence="3" key="1">
    <citation type="submission" date="2018-11" db="EMBL/GenBank/DDBJ databases">
        <title>Complete genome sequence of Paenibacillus sp. ML311-T8.</title>
        <authorList>
            <person name="Nam Y.-D."/>
            <person name="Kang J."/>
            <person name="Chung W.-H."/>
            <person name="Park Y.S."/>
        </authorList>
    </citation>
    <scope>NUCLEOTIDE SEQUENCE [LARGE SCALE GENOMIC DNA]</scope>
    <source>
        <strain evidence="3">ML311-T8</strain>
    </source>
</reference>
<dbReference type="RefSeq" id="WP_155704418.1">
    <property type="nucleotide sequence ID" value="NZ_CP034235.1"/>
</dbReference>
<proteinExistence type="predicted"/>
<evidence type="ECO:0000259" key="1">
    <source>
        <dbReference type="PROSITE" id="PS51186"/>
    </source>
</evidence>
<dbReference type="GO" id="GO:0016747">
    <property type="term" value="F:acyltransferase activity, transferring groups other than amino-acyl groups"/>
    <property type="evidence" value="ECO:0007669"/>
    <property type="project" value="InterPro"/>
</dbReference>
<dbReference type="OrthoDB" id="2638380at2"/>
<organism evidence="2 3">
    <name type="scientific">Paenibacillus psychroresistens</name>
    <dbReference type="NCBI Taxonomy" id="1778678"/>
    <lineage>
        <taxon>Bacteria</taxon>
        <taxon>Bacillati</taxon>
        <taxon>Bacillota</taxon>
        <taxon>Bacilli</taxon>
        <taxon>Bacillales</taxon>
        <taxon>Paenibacillaceae</taxon>
        <taxon>Paenibacillus</taxon>
    </lineage>
</organism>
<name>A0A6B8RU26_9BACL</name>
<dbReference type="InterPro" id="IPR016181">
    <property type="entry name" value="Acyl_CoA_acyltransferase"/>
</dbReference>
<dbReference type="PROSITE" id="PS51186">
    <property type="entry name" value="GNAT"/>
    <property type="match status" value="1"/>
</dbReference>
<gene>
    <name evidence="2" type="ORF">EHS13_32730</name>
</gene>
<dbReference type="CDD" id="cd04301">
    <property type="entry name" value="NAT_SF"/>
    <property type="match status" value="1"/>
</dbReference>
<keyword evidence="3" id="KW-1185">Reference proteome</keyword>
<accession>A0A6B8RU26</accession>
<dbReference type="KEGG" id="ppsc:EHS13_32730"/>
<dbReference type="AlphaFoldDB" id="A0A6B8RU26"/>
<dbReference type="InterPro" id="IPR000182">
    <property type="entry name" value="GNAT_dom"/>
</dbReference>
<dbReference type="Pfam" id="PF00583">
    <property type="entry name" value="Acetyltransf_1"/>
    <property type="match status" value="1"/>
</dbReference>
<dbReference type="EMBL" id="CP034235">
    <property type="protein sequence ID" value="QGQ99292.1"/>
    <property type="molecule type" value="Genomic_DNA"/>
</dbReference>
<sequence>MPEDLREKLLLLIVKARSQVKASTSIWYPADNIELNKMLLTQLPWKTQEGPKTHELIFNTKDISSNPDLPKNISIVPFTEEHLEATCSMLDKSLSHTFDDPNSSVFLSNKENHLIAWLEKAVQGDCCIMVDNGEIAGAYILEGAKIDFMAVASHKQGKGLGSLLLHHAKNHILATSNEEPYLYCMDRNPSALRFYLREGMKRSGYSGYIMI</sequence>
<dbReference type="SUPFAM" id="SSF55729">
    <property type="entry name" value="Acyl-CoA N-acyltransferases (Nat)"/>
    <property type="match status" value="1"/>
</dbReference>
<dbReference type="Gene3D" id="3.40.630.30">
    <property type="match status" value="1"/>
</dbReference>
<keyword evidence="2" id="KW-0808">Transferase</keyword>
<feature type="domain" description="N-acetyltransferase" evidence="1">
    <location>
        <begin position="73"/>
        <end position="211"/>
    </location>
</feature>